<dbReference type="InterPro" id="IPR011008">
    <property type="entry name" value="Dimeric_a/b-barrel"/>
</dbReference>
<dbReference type="Proteomes" id="UP000247763">
    <property type="component" value="Chromosome"/>
</dbReference>
<dbReference type="RefSeq" id="WP_110451020.1">
    <property type="nucleotide sequence ID" value="NZ_CP029479.1"/>
</dbReference>
<keyword evidence="2" id="KW-0560">Oxidoreductase</keyword>
<proteinExistence type="predicted"/>
<keyword evidence="3" id="KW-1185">Reference proteome</keyword>
<evidence type="ECO:0000313" key="3">
    <source>
        <dbReference type="Proteomes" id="UP000247763"/>
    </source>
</evidence>
<dbReference type="InterPro" id="IPR007138">
    <property type="entry name" value="ABM_dom"/>
</dbReference>
<evidence type="ECO:0000313" key="2">
    <source>
        <dbReference type="EMBL" id="AWM78454.1"/>
    </source>
</evidence>
<keyword evidence="2" id="KW-0503">Monooxygenase</keyword>
<organism evidence="2 3">
    <name type="scientific">Phenylobacterium parvum</name>
    <dbReference type="NCBI Taxonomy" id="2201350"/>
    <lineage>
        <taxon>Bacteria</taxon>
        <taxon>Pseudomonadati</taxon>
        <taxon>Pseudomonadota</taxon>
        <taxon>Alphaproteobacteria</taxon>
        <taxon>Caulobacterales</taxon>
        <taxon>Caulobacteraceae</taxon>
        <taxon>Phenylobacterium</taxon>
    </lineage>
</organism>
<accession>A0A2Z3I4L0</accession>
<dbReference type="PANTHER" id="PTHR33336:SF3">
    <property type="entry name" value="ABM DOMAIN-CONTAINING PROTEIN"/>
    <property type="match status" value="1"/>
</dbReference>
<dbReference type="AlphaFoldDB" id="A0A2Z3I4L0"/>
<dbReference type="GO" id="GO:0004497">
    <property type="term" value="F:monooxygenase activity"/>
    <property type="evidence" value="ECO:0007669"/>
    <property type="project" value="UniProtKB-KW"/>
</dbReference>
<name>A0A2Z3I4L0_9CAUL</name>
<dbReference type="PANTHER" id="PTHR33336">
    <property type="entry name" value="QUINOL MONOOXYGENASE YGIN-RELATED"/>
    <property type="match status" value="1"/>
</dbReference>
<feature type="domain" description="ABM" evidence="1">
    <location>
        <begin position="3"/>
        <end position="94"/>
    </location>
</feature>
<dbReference type="SUPFAM" id="SSF54909">
    <property type="entry name" value="Dimeric alpha+beta barrel"/>
    <property type="match status" value="1"/>
</dbReference>
<dbReference type="PROSITE" id="PS51725">
    <property type="entry name" value="ABM"/>
    <property type="match status" value="1"/>
</dbReference>
<sequence>MTLIIAGSVRVPPGNLERFRPHMKAMLEASRAEDGCLDYTYAEDVAEPGRIRVFEVWRDAAALEAHFQTPHMAEWRAHWPNFGVSDRRLFAYEIASQRPL</sequence>
<evidence type="ECO:0000259" key="1">
    <source>
        <dbReference type="PROSITE" id="PS51725"/>
    </source>
</evidence>
<dbReference type="KEGG" id="phb:HYN04_12255"/>
<reference evidence="3" key="1">
    <citation type="submission" date="2018-05" db="EMBL/GenBank/DDBJ databases">
        <title>Genome sequencing of Phenylobacterium sp. HYN0004.</title>
        <authorList>
            <person name="Yi H."/>
            <person name="Baek C."/>
        </authorList>
    </citation>
    <scope>NUCLEOTIDE SEQUENCE [LARGE SCALE GENOMIC DNA]</scope>
    <source>
        <strain evidence="3">HYN0004</strain>
    </source>
</reference>
<dbReference type="EMBL" id="CP029479">
    <property type="protein sequence ID" value="AWM78454.1"/>
    <property type="molecule type" value="Genomic_DNA"/>
</dbReference>
<protein>
    <submittedName>
        <fullName evidence="2">Antibiotic biosynthesis monooxygenase</fullName>
    </submittedName>
</protein>
<dbReference type="OrthoDB" id="287932at2"/>
<dbReference type="InterPro" id="IPR050744">
    <property type="entry name" value="AI-2_Isomerase_LsrG"/>
</dbReference>
<dbReference type="Gene3D" id="3.30.70.100">
    <property type="match status" value="1"/>
</dbReference>
<gene>
    <name evidence="2" type="ORF">HYN04_12255</name>
</gene>
<dbReference type="Pfam" id="PF03992">
    <property type="entry name" value="ABM"/>
    <property type="match status" value="1"/>
</dbReference>